<evidence type="ECO:0000313" key="3">
    <source>
        <dbReference type="Proteomes" id="UP000054279"/>
    </source>
</evidence>
<feature type="region of interest" description="Disordered" evidence="1">
    <location>
        <begin position="1"/>
        <end position="54"/>
    </location>
</feature>
<gene>
    <name evidence="2" type="ORF">M422DRAFT_56436</name>
</gene>
<keyword evidence="3" id="KW-1185">Reference proteome</keyword>
<dbReference type="EMBL" id="KN837499">
    <property type="protein sequence ID" value="KIJ24349.1"/>
    <property type="molecule type" value="Genomic_DNA"/>
</dbReference>
<proteinExistence type="predicted"/>
<reference evidence="2 3" key="1">
    <citation type="submission" date="2014-06" db="EMBL/GenBank/DDBJ databases">
        <title>Evolutionary Origins and Diversification of the Mycorrhizal Mutualists.</title>
        <authorList>
            <consortium name="DOE Joint Genome Institute"/>
            <consortium name="Mycorrhizal Genomics Consortium"/>
            <person name="Kohler A."/>
            <person name="Kuo A."/>
            <person name="Nagy L.G."/>
            <person name="Floudas D."/>
            <person name="Copeland A."/>
            <person name="Barry K.W."/>
            <person name="Cichocki N."/>
            <person name="Veneault-Fourrey C."/>
            <person name="LaButti K."/>
            <person name="Lindquist E.A."/>
            <person name="Lipzen A."/>
            <person name="Lundell T."/>
            <person name="Morin E."/>
            <person name="Murat C."/>
            <person name="Riley R."/>
            <person name="Ohm R."/>
            <person name="Sun H."/>
            <person name="Tunlid A."/>
            <person name="Henrissat B."/>
            <person name="Grigoriev I.V."/>
            <person name="Hibbett D.S."/>
            <person name="Martin F."/>
        </authorList>
    </citation>
    <scope>NUCLEOTIDE SEQUENCE [LARGE SCALE GENOMIC DNA]</scope>
    <source>
        <strain evidence="2 3">SS14</strain>
    </source>
</reference>
<evidence type="ECO:0000313" key="2">
    <source>
        <dbReference type="EMBL" id="KIJ24349.1"/>
    </source>
</evidence>
<feature type="compositionally biased region" description="Low complexity" evidence="1">
    <location>
        <begin position="12"/>
        <end position="23"/>
    </location>
</feature>
<dbReference type="AlphaFoldDB" id="A0A0C9TR32"/>
<feature type="compositionally biased region" description="Polar residues" evidence="1">
    <location>
        <begin position="1"/>
        <end position="11"/>
    </location>
</feature>
<dbReference type="HOGENOM" id="CLU_1116353_0_0_1"/>
<evidence type="ECO:0000256" key="1">
    <source>
        <dbReference type="SAM" id="MobiDB-lite"/>
    </source>
</evidence>
<protein>
    <submittedName>
        <fullName evidence="2">Uncharacterized protein</fullName>
    </submittedName>
</protein>
<sequence>MASTKTASNKKTGSSTPQGSSPPLVGGGPTPATRARMKELSQKEDTPQKMKARDVPTAKECLEAQNMVIVGDQYTIQSLSTALLHLSQTAGVKTNLMDGMRAVAILMVEAAKVTETGDIARRIVEQMVLPTDQLESTIEEARTIAKEIHHATKEMREERSKTLKGLAEAMSALGTTATAKATYATVAATGHREATQQTQRTITTDLTRISMIARGNAKPRQLLIDTPLDSDSADALANLEPAATSCRSK</sequence>
<accession>A0A0C9TR32</accession>
<organism evidence="2 3">
    <name type="scientific">Sphaerobolus stellatus (strain SS14)</name>
    <dbReference type="NCBI Taxonomy" id="990650"/>
    <lineage>
        <taxon>Eukaryota</taxon>
        <taxon>Fungi</taxon>
        <taxon>Dikarya</taxon>
        <taxon>Basidiomycota</taxon>
        <taxon>Agaricomycotina</taxon>
        <taxon>Agaricomycetes</taxon>
        <taxon>Phallomycetidae</taxon>
        <taxon>Geastrales</taxon>
        <taxon>Sphaerobolaceae</taxon>
        <taxon>Sphaerobolus</taxon>
    </lineage>
</organism>
<name>A0A0C9TR32_SPHS4</name>
<feature type="compositionally biased region" description="Basic and acidic residues" evidence="1">
    <location>
        <begin position="36"/>
        <end position="54"/>
    </location>
</feature>
<dbReference type="Proteomes" id="UP000054279">
    <property type="component" value="Unassembled WGS sequence"/>
</dbReference>